<evidence type="ECO:0000256" key="11">
    <source>
        <dbReference type="RuleBase" id="RU004253"/>
    </source>
</evidence>
<dbReference type="GO" id="GO:0004789">
    <property type="term" value="F:thiamine-phosphate diphosphorylase activity"/>
    <property type="evidence" value="ECO:0007669"/>
    <property type="project" value="UniProtKB-UniRule"/>
</dbReference>
<evidence type="ECO:0000259" key="13">
    <source>
        <dbReference type="Pfam" id="PF02581"/>
    </source>
</evidence>
<evidence type="ECO:0000256" key="8">
    <source>
        <dbReference type="ARBA" id="ARBA00047883"/>
    </source>
</evidence>
<feature type="binding site" evidence="9">
    <location>
        <begin position="135"/>
        <end position="137"/>
    </location>
    <ligand>
        <name>2-[(2R,5Z)-2-carboxy-4-methylthiazol-5(2H)-ylidene]ethyl phosphate</name>
        <dbReference type="ChEBI" id="CHEBI:62899"/>
    </ligand>
</feature>
<evidence type="ECO:0000313" key="15">
    <source>
        <dbReference type="Proteomes" id="UP000199199"/>
    </source>
</evidence>
<gene>
    <name evidence="9" type="primary">thiE</name>
    <name evidence="14" type="ORF">SAMN04488556_0518</name>
</gene>
<dbReference type="EMBL" id="FOZS01000001">
    <property type="protein sequence ID" value="SFS38945.1"/>
    <property type="molecule type" value="Genomic_DNA"/>
</dbReference>
<dbReference type="EC" id="2.5.1.3" evidence="9"/>
<evidence type="ECO:0000256" key="4">
    <source>
        <dbReference type="ARBA" id="ARBA00022842"/>
    </source>
</evidence>
<comment type="catalytic activity">
    <reaction evidence="8 9 10">
        <text>2-[(2R,5Z)-2-carboxy-4-methylthiazol-5(2H)-ylidene]ethyl phosphate + 4-amino-2-methyl-5-(diphosphooxymethyl)pyrimidine + 2 H(+) = thiamine phosphate + CO2 + diphosphate</text>
        <dbReference type="Rhea" id="RHEA:47844"/>
        <dbReference type="ChEBI" id="CHEBI:15378"/>
        <dbReference type="ChEBI" id="CHEBI:16526"/>
        <dbReference type="ChEBI" id="CHEBI:33019"/>
        <dbReference type="ChEBI" id="CHEBI:37575"/>
        <dbReference type="ChEBI" id="CHEBI:57841"/>
        <dbReference type="ChEBI" id="CHEBI:62899"/>
        <dbReference type="EC" id="2.5.1.3"/>
    </reaction>
</comment>
<feature type="binding site" evidence="9">
    <location>
        <position position="70"/>
    </location>
    <ligand>
        <name>4-amino-2-methyl-5-(diphosphooxymethyl)pyrimidine</name>
        <dbReference type="ChEBI" id="CHEBI:57841"/>
    </ligand>
</feature>
<dbReference type="HAMAP" id="MF_00097">
    <property type="entry name" value="TMP_synthase"/>
    <property type="match status" value="1"/>
</dbReference>
<dbReference type="GO" id="GO:0005737">
    <property type="term" value="C:cytoplasm"/>
    <property type="evidence" value="ECO:0007669"/>
    <property type="project" value="TreeGrafter"/>
</dbReference>
<feature type="binding site" evidence="9">
    <location>
        <begin position="188"/>
        <end position="189"/>
    </location>
    <ligand>
        <name>2-[(2R,5Z)-2-carboxy-4-methylthiazol-5(2H)-ylidene]ethyl phosphate</name>
        <dbReference type="ChEBI" id="CHEBI:62899"/>
    </ligand>
</feature>
<keyword evidence="5 9" id="KW-0784">Thiamine biosynthesis</keyword>
<dbReference type="CDD" id="cd00564">
    <property type="entry name" value="TMP_TenI"/>
    <property type="match status" value="1"/>
</dbReference>
<feature type="binding site" evidence="9">
    <location>
        <position position="168"/>
    </location>
    <ligand>
        <name>2-[(2R,5Z)-2-carboxy-4-methylthiazol-5(2H)-ylidene]ethyl phosphate</name>
        <dbReference type="ChEBI" id="CHEBI:62899"/>
    </ligand>
</feature>
<evidence type="ECO:0000256" key="6">
    <source>
        <dbReference type="ARBA" id="ARBA00047334"/>
    </source>
</evidence>
<dbReference type="InterPro" id="IPR036206">
    <property type="entry name" value="ThiamineP_synth_sf"/>
</dbReference>
<dbReference type="UniPathway" id="UPA00060">
    <property type="reaction ID" value="UER00141"/>
</dbReference>
<reference evidence="15" key="1">
    <citation type="submission" date="2016-10" db="EMBL/GenBank/DDBJ databases">
        <authorList>
            <person name="Varghese N."/>
            <person name="Submissions S."/>
        </authorList>
    </citation>
    <scope>NUCLEOTIDE SEQUENCE [LARGE SCALE GENOMIC DNA]</scope>
    <source>
        <strain evidence="15">DSM 22427</strain>
    </source>
</reference>
<keyword evidence="4 9" id="KW-0460">Magnesium</keyword>
<dbReference type="SUPFAM" id="SSF51391">
    <property type="entry name" value="Thiamin phosphate synthase"/>
    <property type="match status" value="1"/>
</dbReference>
<comment type="pathway">
    <text evidence="1 9 11">Cofactor biosynthesis; thiamine diphosphate biosynthesis; thiamine phosphate from 4-amino-2-methyl-5-diphosphomethylpyrimidine and 4-methyl-5-(2-phosphoethyl)-thiazole: step 1/1.</text>
</comment>
<dbReference type="OrthoDB" id="85572at2157"/>
<dbReference type="NCBIfam" id="TIGR00693">
    <property type="entry name" value="thiE"/>
    <property type="match status" value="1"/>
</dbReference>
<feature type="region of interest" description="Disordered" evidence="12">
    <location>
        <begin position="202"/>
        <end position="231"/>
    </location>
</feature>
<feature type="binding site" evidence="9">
    <location>
        <begin position="38"/>
        <end position="42"/>
    </location>
    <ligand>
        <name>4-amino-2-methyl-5-(diphosphooxymethyl)pyrimidine</name>
        <dbReference type="ChEBI" id="CHEBI:57841"/>
    </ligand>
</feature>
<dbReference type="GO" id="GO:0000287">
    <property type="term" value="F:magnesium ion binding"/>
    <property type="evidence" value="ECO:0007669"/>
    <property type="project" value="UniProtKB-UniRule"/>
</dbReference>
<comment type="cofactor">
    <cofactor evidence="9">
        <name>Mg(2+)</name>
        <dbReference type="ChEBI" id="CHEBI:18420"/>
    </cofactor>
    <text evidence="9">Binds 1 Mg(2+) ion per subunit.</text>
</comment>
<feature type="binding site" evidence="9">
    <location>
        <position position="138"/>
    </location>
    <ligand>
        <name>4-amino-2-methyl-5-(diphosphooxymethyl)pyrimidine</name>
        <dbReference type="ChEBI" id="CHEBI:57841"/>
    </ligand>
</feature>
<evidence type="ECO:0000256" key="2">
    <source>
        <dbReference type="ARBA" id="ARBA00022679"/>
    </source>
</evidence>
<dbReference type="Gene3D" id="3.20.20.70">
    <property type="entry name" value="Aldolase class I"/>
    <property type="match status" value="1"/>
</dbReference>
<dbReference type="RefSeq" id="WP_092901138.1">
    <property type="nucleotide sequence ID" value="NZ_FOZS01000001.1"/>
</dbReference>
<evidence type="ECO:0000256" key="12">
    <source>
        <dbReference type="SAM" id="MobiDB-lite"/>
    </source>
</evidence>
<dbReference type="GO" id="GO:0009228">
    <property type="term" value="P:thiamine biosynthetic process"/>
    <property type="evidence" value="ECO:0007669"/>
    <property type="project" value="UniProtKB-KW"/>
</dbReference>
<comment type="catalytic activity">
    <reaction evidence="7 9 10">
        <text>2-(2-carboxy-4-methylthiazol-5-yl)ethyl phosphate + 4-amino-2-methyl-5-(diphosphooxymethyl)pyrimidine + 2 H(+) = thiamine phosphate + CO2 + diphosphate</text>
        <dbReference type="Rhea" id="RHEA:47848"/>
        <dbReference type="ChEBI" id="CHEBI:15378"/>
        <dbReference type="ChEBI" id="CHEBI:16526"/>
        <dbReference type="ChEBI" id="CHEBI:33019"/>
        <dbReference type="ChEBI" id="CHEBI:37575"/>
        <dbReference type="ChEBI" id="CHEBI:57841"/>
        <dbReference type="ChEBI" id="CHEBI:62890"/>
        <dbReference type="EC" id="2.5.1.3"/>
    </reaction>
</comment>
<protein>
    <recommendedName>
        <fullName evidence="9">Thiamine-phosphate synthase</fullName>
        <shortName evidence="9">TP synthase</shortName>
        <shortName evidence="9">TPS</shortName>
        <ecNumber evidence="9">2.5.1.3</ecNumber>
    </recommendedName>
    <alternativeName>
        <fullName evidence="9">Thiamine-phosphate pyrophosphorylase</fullName>
        <shortName evidence="9">TMP pyrophosphorylase</shortName>
        <shortName evidence="9">TMP-PPase</shortName>
    </alternativeName>
</protein>
<proteinExistence type="inferred from homology"/>
<evidence type="ECO:0000256" key="5">
    <source>
        <dbReference type="ARBA" id="ARBA00022977"/>
    </source>
</evidence>
<dbReference type="Pfam" id="PF02581">
    <property type="entry name" value="TMP-TENI"/>
    <property type="match status" value="1"/>
</dbReference>
<dbReference type="PANTHER" id="PTHR20857">
    <property type="entry name" value="THIAMINE-PHOSPHATE PYROPHOSPHORYLASE"/>
    <property type="match status" value="1"/>
</dbReference>
<dbReference type="FunFam" id="3.20.20.70:FF:000096">
    <property type="entry name" value="Thiamine-phosphate synthase"/>
    <property type="match status" value="1"/>
</dbReference>
<feature type="domain" description="Thiamine phosphate synthase/TenI" evidence="13">
    <location>
        <begin position="9"/>
        <end position="191"/>
    </location>
</feature>
<dbReference type="InterPro" id="IPR022998">
    <property type="entry name" value="ThiamineP_synth_TenI"/>
</dbReference>
<feature type="binding site" evidence="9">
    <location>
        <position position="71"/>
    </location>
    <ligand>
        <name>Mg(2+)</name>
        <dbReference type="ChEBI" id="CHEBI:18420"/>
    </ligand>
</feature>
<comment type="function">
    <text evidence="9">Condenses 4-methyl-5-(beta-hydroxyethyl)thiazole monophosphate (THZ-P) and 2-methyl-4-amino-5-hydroxymethyl pyrimidine pyrophosphate (HMP-PP) to form thiamine monophosphate (TMP).</text>
</comment>
<comment type="catalytic activity">
    <reaction evidence="6 9 10">
        <text>4-methyl-5-(2-phosphooxyethyl)-thiazole + 4-amino-2-methyl-5-(diphosphooxymethyl)pyrimidine + H(+) = thiamine phosphate + diphosphate</text>
        <dbReference type="Rhea" id="RHEA:22328"/>
        <dbReference type="ChEBI" id="CHEBI:15378"/>
        <dbReference type="ChEBI" id="CHEBI:33019"/>
        <dbReference type="ChEBI" id="CHEBI:37575"/>
        <dbReference type="ChEBI" id="CHEBI:57841"/>
        <dbReference type="ChEBI" id="CHEBI:58296"/>
        <dbReference type="EC" id="2.5.1.3"/>
    </reaction>
</comment>
<keyword evidence="15" id="KW-1185">Reference proteome</keyword>
<organism evidence="14 15">
    <name type="scientific">Halostagnicola kamekurae</name>
    <dbReference type="NCBI Taxonomy" id="619731"/>
    <lineage>
        <taxon>Archaea</taxon>
        <taxon>Methanobacteriati</taxon>
        <taxon>Methanobacteriota</taxon>
        <taxon>Stenosarchaea group</taxon>
        <taxon>Halobacteria</taxon>
        <taxon>Halobacteriales</taxon>
        <taxon>Natrialbaceae</taxon>
        <taxon>Halostagnicola</taxon>
    </lineage>
</organism>
<evidence type="ECO:0000256" key="1">
    <source>
        <dbReference type="ARBA" id="ARBA00005165"/>
    </source>
</evidence>
<keyword evidence="3 9" id="KW-0479">Metal-binding</keyword>
<comment type="similarity">
    <text evidence="9 10">Belongs to the thiamine-phosphate synthase family.</text>
</comment>
<accession>A0A1I6PFU4</accession>
<dbReference type="AlphaFoldDB" id="A0A1I6PFU4"/>
<sequence>MNPSTWRTYLVTQSSLSEGRPTPEIVRAAIDGGIDAVQLRDKGLEARDRYEIGLECRELTDAAGIDLIVNDRVDLARAIDADGVHLGQSDLPVAVARDLLGPDAIVGCSASTVAEATRAEADGADYLGVGAIYGTSSKDVEKSKDGVGPDRIRDVVDAVSIPVVGIGGITAENAGPVVRSGATGVAVISQITAAADPRAATESLAEAVESARTNDGPPGNGPAAVDRGGAR</sequence>
<evidence type="ECO:0000313" key="14">
    <source>
        <dbReference type="EMBL" id="SFS38945.1"/>
    </source>
</evidence>
<evidence type="ECO:0000256" key="3">
    <source>
        <dbReference type="ARBA" id="ARBA00022723"/>
    </source>
</evidence>
<evidence type="ECO:0000256" key="9">
    <source>
        <dbReference type="HAMAP-Rule" id="MF_00097"/>
    </source>
</evidence>
<dbReference type="InterPro" id="IPR013785">
    <property type="entry name" value="Aldolase_TIM"/>
</dbReference>
<evidence type="ECO:0000256" key="7">
    <source>
        <dbReference type="ARBA" id="ARBA00047851"/>
    </source>
</evidence>
<dbReference type="PANTHER" id="PTHR20857:SF15">
    <property type="entry name" value="THIAMINE-PHOSPHATE SYNTHASE"/>
    <property type="match status" value="1"/>
</dbReference>
<name>A0A1I6PFU4_9EURY</name>
<dbReference type="GO" id="GO:0009229">
    <property type="term" value="P:thiamine diphosphate biosynthetic process"/>
    <property type="evidence" value="ECO:0007669"/>
    <property type="project" value="UniProtKB-UniRule"/>
</dbReference>
<dbReference type="Proteomes" id="UP000199199">
    <property type="component" value="Unassembled WGS sequence"/>
</dbReference>
<keyword evidence="2 9" id="KW-0808">Transferase</keyword>
<feature type="binding site" evidence="9">
    <location>
        <position position="109"/>
    </location>
    <ligand>
        <name>4-amino-2-methyl-5-(diphosphooxymethyl)pyrimidine</name>
        <dbReference type="ChEBI" id="CHEBI:57841"/>
    </ligand>
</feature>
<feature type="binding site" evidence="9">
    <location>
        <position position="90"/>
    </location>
    <ligand>
        <name>Mg(2+)</name>
        <dbReference type="ChEBI" id="CHEBI:18420"/>
    </ligand>
</feature>
<evidence type="ECO:0000256" key="10">
    <source>
        <dbReference type="RuleBase" id="RU003826"/>
    </source>
</evidence>
<dbReference type="InterPro" id="IPR034291">
    <property type="entry name" value="TMP_synthase"/>
</dbReference>